<evidence type="ECO:0000313" key="4">
    <source>
        <dbReference type="EMBL" id="RWS06884.1"/>
    </source>
</evidence>
<keyword evidence="6" id="KW-1185">Reference proteome</keyword>
<dbReference type="InterPro" id="IPR045175">
    <property type="entry name" value="M28_fam"/>
</dbReference>
<evidence type="ECO:0000313" key="6">
    <source>
        <dbReference type="Proteomes" id="UP000285301"/>
    </source>
</evidence>
<dbReference type="Proteomes" id="UP000285301">
    <property type="component" value="Unassembled WGS sequence"/>
</dbReference>
<accession>A0A3S3PWC5</accession>
<dbReference type="PANTHER" id="PTHR12147">
    <property type="entry name" value="METALLOPEPTIDASE M28 FAMILY MEMBER"/>
    <property type="match status" value="1"/>
</dbReference>
<dbReference type="AlphaFoldDB" id="A0A3S3PWC5"/>
<gene>
    <name evidence="5" type="ORF">B4U79_08837</name>
    <name evidence="4" type="ORF">B4U79_12337</name>
</gene>
<sequence length="415" mass="47212">VEIEIQRHVNTIVDSLLNQDRIITSGINKFGEQSAKLLLHPPDTKGEDGKLLFADENEMNKTFIKIFSRPRSHMYSERLKQQARDKIIARFEEYGFEVTTQKFKYNQFGFAYNGINIIAVKNGLNRGKAGDEIILVGGHYDTVESSPGVDDNGSGMVAVLETARVLSSVQLKQTIMFVAFDLEELGLLGSLAFVRDYLIPLELVKNGANFLGAFITDMVLRQEPDENSQKLPTDVEKAVPNAAAQIKANQNRGDFIAVWSRKSVDYELWQSLSKSRSQLQSSLKFKLIEFDCPLPATRATASELRRYGTFTRSDHASFWYHKNANYPSTLNAVLLTDMGPWRGELRRCYHSYCDDTKQLTANNLNFLKQTVDTLIIAITKNPPKKGVRPRTRPRTRRPSSFHLKRFFNLFDQKTD</sequence>
<name>A0A3S3PWC5_9ACAR</name>
<reference evidence="5" key="2">
    <citation type="submission" date="2018-11" db="EMBL/GenBank/DDBJ databases">
        <title>Trombidioid mite genomics.</title>
        <authorList>
            <person name="Dong X."/>
        </authorList>
    </citation>
    <scope>NUCLEOTIDE SEQUENCE</scope>
    <source>
        <strain evidence="5">UoL-WK</strain>
    </source>
</reference>
<feature type="non-terminal residue" evidence="5">
    <location>
        <position position="1"/>
    </location>
</feature>
<dbReference type="PANTHER" id="PTHR12147:SF26">
    <property type="entry name" value="PEPTIDASE M28 DOMAIN-CONTAINING PROTEIN"/>
    <property type="match status" value="1"/>
</dbReference>
<dbReference type="GO" id="GO:0008235">
    <property type="term" value="F:metalloexopeptidase activity"/>
    <property type="evidence" value="ECO:0007669"/>
    <property type="project" value="InterPro"/>
</dbReference>
<dbReference type="EMBL" id="NCKU01002551">
    <property type="protein sequence ID" value="RWS09350.1"/>
    <property type="molecule type" value="Genomic_DNA"/>
</dbReference>
<dbReference type="SUPFAM" id="SSF53187">
    <property type="entry name" value="Zn-dependent exopeptidases"/>
    <property type="match status" value="1"/>
</dbReference>
<comment type="similarity">
    <text evidence="2">Belongs to the peptidase M28 family. M28B subfamily.</text>
</comment>
<dbReference type="Pfam" id="PF04389">
    <property type="entry name" value="Peptidase_M28"/>
    <property type="match status" value="1"/>
</dbReference>
<dbReference type="EMBL" id="NCKU01003815">
    <property type="protein sequence ID" value="RWS06884.1"/>
    <property type="molecule type" value="Genomic_DNA"/>
</dbReference>
<proteinExistence type="inferred from homology"/>
<reference evidence="5 6" key="1">
    <citation type="journal article" date="2018" name="Gigascience">
        <title>Genomes of trombidid mites reveal novel predicted allergens and laterally-transferred genes associated with secondary metabolism.</title>
        <authorList>
            <person name="Dong X."/>
            <person name="Chaisiri K."/>
            <person name="Xia D."/>
            <person name="Armstrong S.D."/>
            <person name="Fang Y."/>
            <person name="Donnelly M.J."/>
            <person name="Kadowaki T."/>
            <person name="McGarry J.W."/>
            <person name="Darby A.C."/>
            <person name="Makepeace B.L."/>
        </authorList>
    </citation>
    <scope>NUCLEOTIDE SEQUENCE [LARGE SCALE GENOMIC DNA]</scope>
    <source>
        <strain evidence="5">UoL-WK</strain>
    </source>
</reference>
<protein>
    <recommendedName>
        <fullName evidence="3">Peptidase M28 domain-containing protein</fullName>
    </recommendedName>
</protein>
<comment type="caution">
    <text evidence="5">The sequence shown here is derived from an EMBL/GenBank/DDBJ whole genome shotgun (WGS) entry which is preliminary data.</text>
</comment>
<organism evidence="5 6">
    <name type="scientific">Dinothrombium tinctorium</name>
    <dbReference type="NCBI Taxonomy" id="1965070"/>
    <lineage>
        <taxon>Eukaryota</taxon>
        <taxon>Metazoa</taxon>
        <taxon>Ecdysozoa</taxon>
        <taxon>Arthropoda</taxon>
        <taxon>Chelicerata</taxon>
        <taxon>Arachnida</taxon>
        <taxon>Acari</taxon>
        <taxon>Acariformes</taxon>
        <taxon>Trombidiformes</taxon>
        <taxon>Prostigmata</taxon>
        <taxon>Anystina</taxon>
        <taxon>Parasitengona</taxon>
        <taxon>Trombidioidea</taxon>
        <taxon>Trombidiidae</taxon>
        <taxon>Dinothrombium</taxon>
    </lineage>
</organism>
<evidence type="ECO:0000256" key="2">
    <source>
        <dbReference type="ARBA" id="ARBA00005634"/>
    </source>
</evidence>
<dbReference type="GO" id="GO:0006508">
    <property type="term" value="P:proteolysis"/>
    <property type="evidence" value="ECO:0007669"/>
    <property type="project" value="InterPro"/>
</dbReference>
<evidence type="ECO:0000256" key="1">
    <source>
        <dbReference type="ARBA" id="ARBA00001947"/>
    </source>
</evidence>
<comment type="cofactor">
    <cofactor evidence="1">
        <name>Zn(2+)</name>
        <dbReference type="ChEBI" id="CHEBI:29105"/>
    </cofactor>
</comment>
<evidence type="ECO:0000313" key="5">
    <source>
        <dbReference type="EMBL" id="RWS09350.1"/>
    </source>
</evidence>
<dbReference type="InterPro" id="IPR007484">
    <property type="entry name" value="Peptidase_M28"/>
</dbReference>
<dbReference type="Gene3D" id="3.40.630.10">
    <property type="entry name" value="Zn peptidases"/>
    <property type="match status" value="1"/>
</dbReference>
<evidence type="ECO:0000259" key="3">
    <source>
        <dbReference type="Pfam" id="PF04389"/>
    </source>
</evidence>
<feature type="domain" description="Peptidase M28" evidence="3">
    <location>
        <begin position="118"/>
        <end position="365"/>
    </location>
</feature>
<dbReference type="OrthoDB" id="2214at2759"/>